<keyword evidence="3 11" id="KW-0812">Transmembrane</keyword>
<feature type="transmembrane region" description="Helical" evidence="11">
    <location>
        <begin position="21"/>
        <end position="40"/>
    </location>
</feature>
<evidence type="ECO:0000256" key="7">
    <source>
        <dbReference type="ARBA" id="ARBA00022989"/>
    </source>
</evidence>
<keyword evidence="5" id="KW-0496">Mitochondrion</keyword>
<dbReference type="Pfam" id="PF00664">
    <property type="entry name" value="ABC_membrane"/>
    <property type="match status" value="1"/>
</dbReference>
<dbReference type="Gene3D" id="3.40.50.300">
    <property type="entry name" value="P-loop containing nucleotide triphosphate hydrolases"/>
    <property type="match status" value="1"/>
</dbReference>
<dbReference type="SUPFAM" id="SSF52540">
    <property type="entry name" value="P-loop containing nucleoside triphosphate hydrolases"/>
    <property type="match status" value="1"/>
</dbReference>
<dbReference type="PANTHER" id="PTHR24221">
    <property type="entry name" value="ATP-BINDING CASSETTE SUB-FAMILY B"/>
    <property type="match status" value="1"/>
</dbReference>
<dbReference type="FunFam" id="3.40.50.300:FF:000186">
    <property type="entry name" value="ATP-binding cassette sub-family B member 7, mitochondrial"/>
    <property type="match status" value="1"/>
</dbReference>
<comment type="subcellular location">
    <subcellularLocation>
        <location evidence="1">Membrane</location>
        <topology evidence="1">Multi-pass membrane protein</topology>
    </subcellularLocation>
</comment>
<evidence type="ECO:0000256" key="4">
    <source>
        <dbReference type="ARBA" id="ARBA00022741"/>
    </source>
</evidence>
<evidence type="ECO:0000259" key="13">
    <source>
        <dbReference type="PROSITE" id="PS50929"/>
    </source>
</evidence>
<dbReference type="PROSITE" id="PS50893">
    <property type="entry name" value="ABC_TRANSPORTER_2"/>
    <property type="match status" value="1"/>
</dbReference>
<dbReference type="SMART" id="SM00382">
    <property type="entry name" value="AAA"/>
    <property type="match status" value="1"/>
</dbReference>
<dbReference type="PROSITE" id="PS00211">
    <property type="entry name" value="ABC_TRANSPORTER_1"/>
    <property type="match status" value="1"/>
</dbReference>
<keyword evidence="5" id="KW-0999">Mitochondrion inner membrane</keyword>
<dbReference type="InterPro" id="IPR039421">
    <property type="entry name" value="Type_1_exporter"/>
</dbReference>
<evidence type="ECO:0000256" key="8">
    <source>
        <dbReference type="ARBA" id="ARBA00023136"/>
    </source>
</evidence>
<feature type="transmembrane region" description="Helical" evidence="11">
    <location>
        <begin position="225"/>
        <end position="247"/>
    </location>
</feature>
<dbReference type="InterPro" id="IPR003439">
    <property type="entry name" value="ABC_transporter-like_ATP-bd"/>
</dbReference>
<comment type="similarity">
    <text evidence="9">Belongs to the ABC transporter superfamily. ABCB family. Heavy Metal importer (TC 3.A.1.210) subfamily.</text>
</comment>
<dbReference type="CDD" id="cd18583">
    <property type="entry name" value="ABC_6TM_HMT1"/>
    <property type="match status" value="1"/>
</dbReference>
<dbReference type="GO" id="GO:0016020">
    <property type="term" value="C:membrane"/>
    <property type="evidence" value="ECO:0007669"/>
    <property type="project" value="UniProtKB-SubCell"/>
</dbReference>
<evidence type="ECO:0000256" key="5">
    <source>
        <dbReference type="ARBA" id="ARBA00022792"/>
    </source>
</evidence>
<keyword evidence="8 11" id="KW-0472">Membrane</keyword>
<feature type="domain" description="ABC transporter" evidence="12">
    <location>
        <begin position="507"/>
        <end position="743"/>
    </location>
</feature>
<evidence type="ECO:0000256" key="3">
    <source>
        <dbReference type="ARBA" id="ARBA00022692"/>
    </source>
</evidence>
<dbReference type="GO" id="GO:0016887">
    <property type="term" value="F:ATP hydrolysis activity"/>
    <property type="evidence" value="ECO:0007669"/>
    <property type="project" value="InterPro"/>
</dbReference>
<sequence>MAALGAYQDIRGVDVWAKKHIQLAIALASALDLALVVLIAKTARFNGGSRLPLNHESIVIVFPAFRVLAGAVLVAALASPRIVYKAVSQDESDEPATTEASFLIPPPSTGLSPLSALPPDSSKYGTFRPPRSGLAQSNPTTRVPSPLRPEPAGKPEIALDPSWSEIWRRISRLTPYLWPSKSRFLQLLVLLSILLILFGRVINAVMPFALGKIIDILESNSSKSIWPALFFYVALRFLQGSGGLAALRDCLWTPVMQYSDREMSALAFDHLLQLSFNFHTHRNTGAVLRVLDRGAAINHTLEHLLFTIAPTFIDIAVALVVFTITFEWILAVVVFFVIFAYVAASIIITRWRTKIRRQMNERDVITRGIHSDVLLNYETVKYFGGEAHEGERYRQAVAEYQTLEYKVIFSLNLLNLVQNFIITTGLLVGSMIVAQRVTSGKAKPSAFVIFITYLAQLYGPLNQLGFMYRMINQSLVDTEKLLQLLAEPTDVNDRDNATTLVVEDGEIEFDNVSFSYDNRTTALNGVSFKVPKGSSVALVGESGAGKSTILRLLYRFYDLPEGGGRILIDGQDIRDVTQKSLRAAIGVVPQDSVLFNSSIAYNIGYGKFGASPEEIEEAAKSAQMHERIVTFPDGYDTKVGERGVRLSGGEKQRVAIARTLLKNPPILLLDEATSALDTSTEKDIQKALQNLQQGRSSLSIAHRLSTIASADLILVLKDGQIVEQGSHAELLASDGIFASMWANQITTSADEPTGPVPEAEAEVEEAQPETAGYSVEPDLATEAIEVVPEEGMTGTTEVAQDEVIVESPELDVAPPSEAPETTQDAAKPLPAVPDSSTDSAPVAFPASEPEEAAPVPVAFPTSDSSPPTSSPLAAEPMAFPVSDDTSVPAEPTASGATPGVTFEPGLVSPTTSPDPDAEPKRKRISSQNFQRLARRISITTRRQAGGSSSSSITNMIPGLKRDKSGDDNSLRGEGSGRDSMDSPTASLTDKAKLKRKDKKDKRKSTG</sequence>
<feature type="transmembrane region" description="Helical" evidence="11">
    <location>
        <begin position="60"/>
        <end position="78"/>
    </location>
</feature>
<feature type="transmembrane region" description="Helical" evidence="11">
    <location>
        <begin position="303"/>
        <end position="322"/>
    </location>
</feature>
<comment type="caution">
    <text evidence="14">The sequence shown here is derived from an EMBL/GenBank/DDBJ whole genome shotgun (WGS) entry which is preliminary data.</text>
</comment>
<evidence type="ECO:0000256" key="11">
    <source>
        <dbReference type="SAM" id="Phobius"/>
    </source>
</evidence>
<organism evidence="14 15">
    <name type="scientific">Mycena sanguinolenta</name>
    <dbReference type="NCBI Taxonomy" id="230812"/>
    <lineage>
        <taxon>Eukaryota</taxon>
        <taxon>Fungi</taxon>
        <taxon>Dikarya</taxon>
        <taxon>Basidiomycota</taxon>
        <taxon>Agaricomycotina</taxon>
        <taxon>Agaricomycetes</taxon>
        <taxon>Agaricomycetidae</taxon>
        <taxon>Agaricales</taxon>
        <taxon>Marasmiineae</taxon>
        <taxon>Mycenaceae</taxon>
        <taxon>Mycena</taxon>
    </lineage>
</organism>
<feature type="region of interest" description="Disordered" evidence="10">
    <location>
        <begin position="128"/>
        <end position="154"/>
    </location>
</feature>
<evidence type="ECO:0000256" key="10">
    <source>
        <dbReference type="SAM" id="MobiDB-lite"/>
    </source>
</evidence>
<feature type="transmembrane region" description="Helical" evidence="11">
    <location>
        <begin position="184"/>
        <end position="205"/>
    </location>
</feature>
<keyword evidence="7 11" id="KW-1133">Transmembrane helix</keyword>
<dbReference type="PANTHER" id="PTHR24221:SF648">
    <property type="entry name" value="ABC-TYPE TRANSPORTER ATR1"/>
    <property type="match status" value="1"/>
</dbReference>
<dbReference type="InterPro" id="IPR011527">
    <property type="entry name" value="ABC1_TM_dom"/>
</dbReference>
<feature type="transmembrane region" description="Helical" evidence="11">
    <location>
        <begin position="328"/>
        <end position="349"/>
    </location>
</feature>
<dbReference type="GO" id="GO:0140359">
    <property type="term" value="F:ABC-type transporter activity"/>
    <property type="evidence" value="ECO:0007669"/>
    <property type="project" value="InterPro"/>
</dbReference>
<evidence type="ECO:0000259" key="12">
    <source>
        <dbReference type="PROSITE" id="PS50893"/>
    </source>
</evidence>
<dbReference type="InterPro" id="IPR017871">
    <property type="entry name" value="ABC_transporter-like_CS"/>
</dbReference>
<evidence type="ECO:0000256" key="9">
    <source>
        <dbReference type="ARBA" id="ARBA00024363"/>
    </source>
</evidence>
<feature type="compositionally biased region" description="Polar residues" evidence="10">
    <location>
        <begin position="134"/>
        <end position="143"/>
    </location>
</feature>
<name>A0A8H7DLV5_9AGAR</name>
<dbReference type="EMBL" id="JACAZH010000001">
    <property type="protein sequence ID" value="KAF7375986.1"/>
    <property type="molecule type" value="Genomic_DNA"/>
</dbReference>
<dbReference type="InterPro" id="IPR036640">
    <property type="entry name" value="ABC1_TM_sf"/>
</dbReference>
<evidence type="ECO:0000256" key="1">
    <source>
        <dbReference type="ARBA" id="ARBA00004141"/>
    </source>
</evidence>
<dbReference type="InterPro" id="IPR003593">
    <property type="entry name" value="AAA+_ATPase"/>
</dbReference>
<feature type="compositionally biased region" description="Basic and acidic residues" evidence="10">
    <location>
        <begin position="959"/>
        <end position="980"/>
    </location>
</feature>
<proteinExistence type="inferred from homology"/>
<evidence type="ECO:0000256" key="6">
    <source>
        <dbReference type="ARBA" id="ARBA00022840"/>
    </source>
</evidence>
<feature type="compositionally biased region" description="Polar residues" evidence="10">
    <location>
        <begin position="937"/>
        <end position="954"/>
    </location>
</feature>
<dbReference type="Pfam" id="PF00005">
    <property type="entry name" value="ABC_tran"/>
    <property type="match status" value="1"/>
</dbReference>
<feature type="transmembrane region" description="Helical" evidence="11">
    <location>
        <begin position="413"/>
        <end position="433"/>
    </location>
</feature>
<keyword evidence="2" id="KW-0813">Transport</keyword>
<gene>
    <name evidence="14" type="ORF">MSAN_00013200</name>
</gene>
<keyword evidence="6" id="KW-0067">ATP-binding</keyword>
<feature type="region of interest" description="Disordered" evidence="10">
    <location>
        <begin position="747"/>
        <end position="772"/>
    </location>
</feature>
<evidence type="ECO:0000256" key="2">
    <source>
        <dbReference type="ARBA" id="ARBA00022448"/>
    </source>
</evidence>
<dbReference type="PROSITE" id="PS50929">
    <property type="entry name" value="ABC_TM1F"/>
    <property type="match status" value="1"/>
</dbReference>
<dbReference type="SUPFAM" id="SSF90123">
    <property type="entry name" value="ABC transporter transmembrane region"/>
    <property type="match status" value="1"/>
</dbReference>
<keyword evidence="15" id="KW-1185">Reference proteome</keyword>
<feature type="compositionally biased region" description="Low complexity" evidence="10">
    <location>
        <begin position="839"/>
        <end position="871"/>
    </location>
</feature>
<dbReference type="CDD" id="cd03253">
    <property type="entry name" value="ABCC_ATM1_transporter"/>
    <property type="match status" value="1"/>
</dbReference>
<dbReference type="InterPro" id="IPR027417">
    <property type="entry name" value="P-loop_NTPase"/>
</dbReference>
<feature type="domain" description="ABC transmembrane type-1" evidence="13">
    <location>
        <begin position="190"/>
        <end position="473"/>
    </location>
</feature>
<feature type="compositionally biased region" description="Basic residues" evidence="10">
    <location>
        <begin position="992"/>
        <end position="1006"/>
    </location>
</feature>
<dbReference type="GO" id="GO:0000041">
    <property type="term" value="P:transition metal ion transport"/>
    <property type="evidence" value="ECO:0007669"/>
    <property type="project" value="UniProtKB-ARBA"/>
</dbReference>
<reference evidence="14" key="1">
    <citation type="submission" date="2020-05" db="EMBL/GenBank/DDBJ databases">
        <title>Mycena genomes resolve the evolution of fungal bioluminescence.</title>
        <authorList>
            <person name="Tsai I.J."/>
        </authorList>
    </citation>
    <scope>NUCLEOTIDE SEQUENCE</scope>
    <source>
        <strain evidence="14">160909Yilan</strain>
    </source>
</reference>
<evidence type="ECO:0000313" key="14">
    <source>
        <dbReference type="EMBL" id="KAF7375986.1"/>
    </source>
</evidence>
<dbReference type="Proteomes" id="UP000623467">
    <property type="component" value="Unassembled WGS sequence"/>
</dbReference>
<keyword evidence="4" id="KW-0547">Nucleotide-binding</keyword>
<dbReference type="GO" id="GO:0005524">
    <property type="term" value="F:ATP binding"/>
    <property type="evidence" value="ECO:0007669"/>
    <property type="project" value="UniProtKB-KW"/>
</dbReference>
<evidence type="ECO:0000313" key="15">
    <source>
        <dbReference type="Proteomes" id="UP000623467"/>
    </source>
</evidence>
<feature type="region of interest" description="Disordered" evidence="10">
    <location>
        <begin position="810"/>
        <end position="1006"/>
    </location>
</feature>
<dbReference type="Gene3D" id="1.20.1560.10">
    <property type="entry name" value="ABC transporter type 1, transmembrane domain"/>
    <property type="match status" value="1"/>
</dbReference>
<protein>
    <submittedName>
        <fullName evidence="14">ABC transporter protein</fullName>
    </submittedName>
</protein>
<dbReference type="OrthoDB" id="6500128at2759"/>
<dbReference type="AlphaFoldDB" id="A0A8H7DLV5"/>
<accession>A0A8H7DLV5</accession>